<dbReference type="AlphaFoldDB" id="A0A7G9GM53"/>
<proteinExistence type="predicted"/>
<dbReference type="SUPFAM" id="SSF50104">
    <property type="entry name" value="Translation proteins SH3-like domain"/>
    <property type="match status" value="1"/>
</dbReference>
<feature type="domain" description="NusG-like N-terminal" evidence="4">
    <location>
        <begin position="5"/>
        <end position="71"/>
    </location>
</feature>
<dbReference type="NCBIfam" id="NF033641">
    <property type="entry name" value="antiterm_LoaP"/>
    <property type="match status" value="1"/>
</dbReference>
<dbReference type="InterPro" id="IPR008991">
    <property type="entry name" value="Translation_prot_SH3-like_sf"/>
</dbReference>
<dbReference type="InterPro" id="IPR047663">
    <property type="entry name" value="Transcription_antiterm_LoaP"/>
</dbReference>
<accession>A0A7G9GM53</accession>
<reference evidence="5 6" key="1">
    <citation type="submission" date="2020-08" db="EMBL/GenBank/DDBJ databases">
        <authorList>
            <person name="Liu C."/>
            <person name="Sun Q."/>
        </authorList>
    </citation>
    <scope>NUCLEOTIDE SEQUENCE [LARGE SCALE GENOMIC DNA]</scope>
    <source>
        <strain evidence="5 6">NSJ-61</strain>
    </source>
</reference>
<dbReference type="CDD" id="cd08000">
    <property type="entry name" value="NGN"/>
    <property type="match status" value="1"/>
</dbReference>
<dbReference type="SUPFAM" id="SSF82679">
    <property type="entry name" value="N-utilization substance G protein NusG, N-terminal domain"/>
    <property type="match status" value="1"/>
</dbReference>
<keyword evidence="6" id="KW-1185">Reference proteome</keyword>
<dbReference type="GO" id="GO:0031564">
    <property type="term" value="P:transcription antitermination"/>
    <property type="evidence" value="ECO:0007669"/>
    <property type="project" value="UniProtKB-KW"/>
</dbReference>
<dbReference type="Gene3D" id="2.30.30.30">
    <property type="match status" value="1"/>
</dbReference>
<keyword evidence="1" id="KW-0889">Transcription antitermination</keyword>
<name>A0A7G9GM53_9FIRM</name>
<evidence type="ECO:0000259" key="4">
    <source>
        <dbReference type="Pfam" id="PF02357"/>
    </source>
</evidence>
<dbReference type="InterPro" id="IPR036735">
    <property type="entry name" value="NGN_dom_sf"/>
</dbReference>
<dbReference type="InterPro" id="IPR043425">
    <property type="entry name" value="NusG-like"/>
</dbReference>
<dbReference type="GO" id="GO:0006354">
    <property type="term" value="P:DNA-templated transcription elongation"/>
    <property type="evidence" value="ECO:0007669"/>
    <property type="project" value="InterPro"/>
</dbReference>
<evidence type="ECO:0000256" key="1">
    <source>
        <dbReference type="ARBA" id="ARBA00022814"/>
    </source>
</evidence>
<keyword evidence="3" id="KW-0804">Transcription</keyword>
<evidence type="ECO:0000313" key="6">
    <source>
        <dbReference type="Proteomes" id="UP000515856"/>
    </source>
</evidence>
<evidence type="ECO:0000313" key="5">
    <source>
        <dbReference type="EMBL" id="QNM11885.1"/>
    </source>
</evidence>
<evidence type="ECO:0000256" key="3">
    <source>
        <dbReference type="ARBA" id="ARBA00023163"/>
    </source>
</evidence>
<evidence type="ECO:0000256" key="2">
    <source>
        <dbReference type="ARBA" id="ARBA00023015"/>
    </source>
</evidence>
<dbReference type="PANTHER" id="PTHR30265:SF4">
    <property type="entry name" value="KOW MOTIF FAMILY PROTEIN, EXPRESSED"/>
    <property type="match status" value="1"/>
</dbReference>
<dbReference type="PANTHER" id="PTHR30265">
    <property type="entry name" value="RHO-INTERACTING TRANSCRIPTION TERMINATION FACTOR NUSG"/>
    <property type="match status" value="1"/>
</dbReference>
<gene>
    <name evidence="5" type="primary">loaP</name>
    <name evidence="5" type="ORF">H9Q80_16810</name>
</gene>
<dbReference type="InterPro" id="IPR006645">
    <property type="entry name" value="NGN-like_dom"/>
</dbReference>
<dbReference type="Gene3D" id="3.30.70.940">
    <property type="entry name" value="NusG, N-terminal domain"/>
    <property type="match status" value="1"/>
</dbReference>
<dbReference type="CDD" id="cd06091">
    <property type="entry name" value="KOW_NusG"/>
    <property type="match status" value="1"/>
</dbReference>
<sequence>MSEINWYVLFVMGGKEQQLCDFLNQEDNWYAFYPKIELVRRKNSVDHIIEKPLFPSYIFVESNQKHQDFQTKLRELKTRKTGIVKELNYKDEIPALYEEEKKYLKGLLDEKHTLKKSVGFIENDHVIITEGPLKGYESHISKIDRHKRKAVLEVEMLHKKIDVTIPLEIIKRTE</sequence>
<dbReference type="RefSeq" id="WP_117456100.1">
    <property type="nucleotide sequence ID" value="NZ_CP060636.1"/>
</dbReference>
<protein>
    <submittedName>
        <fullName evidence="5">Antiterminator LoaP</fullName>
    </submittedName>
</protein>
<dbReference type="KEGG" id="ehn:H9Q80_16810"/>
<keyword evidence="2" id="KW-0805">Transcription regulation</keyword>
<dbReference type="Proteomes" id="UP000515856">
    <property type="component" value="Chromosome"/>
</dbReference>
<dbReference type="Pfam" id="PF02357">
    <property type="entry name" value="NusG"/>
    <property type="match status" value="1"/>
</dbReference>
<organism evidence="5 6">
    <name type="scientific">[Eubacterium] hominis</name>
    <dbReference type="NCBI Taxonomy" id="2764325"/>
    <lineage>
        <taxon>Bacteria</taxon>
        <taxon>Bacillati</taxon>
        <taxon>Bacillota</taxon>
        <taxon>Erysipelotrichia</taxon>
        <taxon>Erysipelotrichales</taxon>
        <taxon>Erysipelotrichaceae</taxon>
        <taxon>Amedibacillus</taxon>
    </lineage>
</organism>
<dbReference type="InterPro" id="IPR014722">
    <property type="entry name" value="Rib_uL2_dom2"/>
</dbReference>
<dbReference type="EMBL" id="CP060636">
    <property type="protein sequence ID" value="QNM11885.1"/>
    <property type="molecule type" value="Genomic_DNA"/>
</dbReference>